<feature type="region of interest" description="Disordered" evidence="1">
    <location>
        <begin position="1"/>
        <end position="64"/>
    </location>
</feature>
<evidence type="ECO:0000256" key="2">
    <source>
        <dbReference type="SAM" id="Phobius"/>
    </source>
</evidence>
<keyword evidence="2" id="KW-1133">Transmembrane helix</keyword>
<protein>
    <submittedName>
        <fullName evidence="3">Uncharacterized protein</fullName>
    </submittedName>
</protein>
<feature type="compositionally biased region" description="Polar residues" evidence="1">
    <location>
        <begin position="1"/>
        <end position="14"/>
    </location>
</feature>
<evidence type="ECO:0000256" key="1">
    <source>
        <dbReference type="SAM" id="MobiDB-lite"/>
    </source>
</evidence>
<dbReference type="Proteomes" id="UP000521922">
    <property type="component" value="Unassembled WGS sequence"/>
</dbReference>
<dbReference type="RefSeq" id="WP_179754887.1">
    <property type="nucleotide sequence ID" value="NZ_BAAAGN010000021.1"/>
</dbReference>
<dbReference type="AlphaFoldDB" id="A0A7Y9DPT7"/>
<dbReference type="EMBL" id="JACCBB010000001">
    <property type="protein sequence ID" value="NYD24478.1"/>
    <property type="molecule type" value="Genomic_DNA"/>
</dbReference>
<accession>A0A7Y9DPT7</accession>
<sequence>MNPTLNRTLSTAPTTAPESVPESAPAPAVDLGRTPVPTARGAQHRAPGRPLTARRAPRPVELGDAGSGAVLASVLEGLRALPDRPAVDHRTRVREALRTAGERLDVPVLLLVVRAGVLASLALTVLLALWLADSGRLG</sequence>
<name>A0A7Y9DPT7_9ACTN</name>
<proteinExistence type="predicted"/>
<evidence type="ECO:0000313" key="4">
    <source>
        <dbReference type="Proteomes" id="UP000521922"/>
    </source>
</evidence>
<organism evidence="3 4">
    <name type="scientific">Kineococcus aurantiacus</name>
    <dbReference type="NCBI Taxonomy" id="37633"/>
    <lineage>
        <taxon>Bacteria</taxon>
        <taxon>Bacillati</taxon>
        <taxon>Actinomycetota</taxon>
        <taxon>Actinomycetes</taxon>
        <taxon>Kineosporiales</taxon>
        <taxon>Kineosporiaceae</taxon>
        <taxon>Kineococcus</taxon>
    </lineage>
</organism>
<reference evidence="3 4" key="1">
    <citation type="submission" date="2020-07" db="EMBL/GenBank/DDBJ databases">
        <title>Sequencing the genomes of 1000 actinobacteria strains.</title>
        <authorList>
            <person name="Klenk H.-P."/>
        </authorList>
    </citation>
    <scope>NUCLEOTIDE SEQUENCE [LARGE SCALE GENOMIC DNA]</scope>
    <source>
        <strain evidence="3 4">DSM 7487</strain>
    </source>
</reference>
<keyword evidence="2" id="KW-0472">Membrane</keyword>
<keyword evidence="2" id="KW-0812">Transmembrane</keyword>
<feature type="transmembrane region" description="Helical" evidence="2">
    <location>
        <begin position="108"/>
        <end position="132"/>
    </location>
</feature>
<gene>
    <name evidence="3" type="ORF">BJ968_004018</name>
</gene>
<comment type="caution">
    <text evidence="3">The sequence shown here is derived from an EMBL/GenBank/DDBJ whole genome shotgun (WGS) entry which is preliminary data.</text>
</comment>
<evidence type="ECO:0000313" key="3">
    <source>
        <dbReference type="EMBL" id="NYD24478.1"/>
    </source>
</evidence>
<keyword evidence="4" id="KW-1185">Reference proteome</keyword>
<feature type="compositionally biased region" description="Low complexity" evidence="1">
    <location>
        <begin position="16"/>
        <end position="29"/>
    </location>
</feature>